<sequence>MATGATSDSSTAPAPHVLVVPYPAQGHTIPLLDLVGLLAARGLRLTVVATPGTAPLLAPLLAAHPGGAVRALTLPFPSHPAFPAGVESAKGCPPVLFGALIVAFAGLRGPLGSWVRARAGTPDRVVAILSDFFCGWTQPLAAELGLPRVAFSSSARTYKEGDEVTEGVRRNFLWNLDCSAFVSNTFRRLEGRYLEAPPADLGFRRVRAVGPLAPEADAAGNRGGETAVAAADLCAWLDKFEDRSVVYISFGSMAVLQPAHAAALAAALEKTGAAFVWAVGPATLPDGFEERAAAGGRGTVIRGWAPQVAALRHRAVGWFVTHCGWNSVLESAAAGVTILAWPMTSDQFVNARLLVEELRAAVPFCWGGVATPPSADELVNVLESTVVGKGREWGDVAARARELAEEAAAAVREGGSSWREVEELARELRELGR</sequence>
<dbReference type="GO" id="GO:0035251">
    <property type="term" value="F:UDP-glucosyltransferase activity"/>
    <property type="evidence" value="ECO:0007669"/>
    <property type="project" value="TreeGrafter"/>
</dbReference>
<accession>A0A453RCA1</accession>
<reference evidence="3" key="3">
    <citation type="journal article" date="2017" name="Nature">
        <title>Genome sequence of the progenitor of the wheat D genome Aegilops tauschii.</title>
        <authorList>
            <person name="Luo M.C."/>
            <person name="Gu Y.Q."/>
            <person name="Puiu D."/>
            <person name="Wang H."/>
            <person name="Twardziok S.O."/>
            <person name="Deal K.R."/>
            <person name="Huo N."/>
            <person name="Zhu T."/>
            <person name="Wang L."/>
            <person name="Wang Y."/>
            <person name="McGuire P.E."/>
            <person name="Liu S."/>
            <person name="Long H."/>
            <person name="Ramasamy R.K."/>
            <person name="Rodriguez J.C."/>
            <person name="Van S.L."/>
            <person name="Yuan L."/>
            <person name="Wang Z."/>
            <person name="Xia Z."/>
            <person name="Xiao L."/>
            <person name="Anderson O.D."/>
            <person name="Ouyang S."/>
            <person name="Liang Y."/>
            <person name="Zimin A.V."/>
            <person name="Pertea G."/>
            <person name="Qi P."/>
            <person name="Bennetzen J.L."/>
            <person name="Dai X."/>
            <person name="Dawson M.W."/>
            <person name="Muller H.G."/>
            <person name="Kugler K."/>
            <person name="Rivarola-Duarte L."/>
            <person name="Spannagl M."/>
            <person name="Mayer K.F.X."/>
            <person name="Lu F.H."/>
            <person name="Bevan M.W."/>
            <person name="Leroy P."/>
            <person name="Li P."/>
            <person name="You F.M."/>
            <person name="Sun Q."/>
            <person name="Liu Z."/>
            <person name="Lyons E."/>
            <person name="Wicker T."/>
            <person name="Salzberg S.L."/>
            <person name="Devos K.M."/>
            <person name="Dvorak J."/>
        </authorList>
    </citation>
    <scope>NUCLEOTIDE SEQUENCE [LARGE SCALE GENOMIC DNA]</scope>
    <source>
        <strain evidence="3">cv. AL8/78</strain>
    </source>
</reference>
<evidence type="ECO:0008006" key="5">
    <source>
        <dbReference type="Google" id="ProtNLM"/>
    </source>
</evidence>
<reference evidence="4" key="2">
    <citation type="journal article" date="2017" name="Nat. Plants">
        <title>The Aegilops tauschii genome reveals multiple impacts of transposons.</title>
        <authorList>
            <person name="Zhao G."/>
            <person name="Zou C."/>
            <person name="Li K."/>
            <person name="Wang K."/>
            <person name="Li T."/>
            <person name="Gao L."/>
            <person name="Zhang X."/>
            <person name="Wang H."/>
            <person name="Yang Z."/>
            <person name="Liu X."/>
            <person name="Jiang W."/>
            <person name="Mao L."/>
            <person name="Kong X."/>
            <person name="Jiao Y."/>
            <person name="Jia J."/>
        </authorList>
    </citation>
    <scope>NUCLEOTIDE SEQUENCE [LARGE SCALE GENOMIC DNA]</scope>
    <source>
        <strain evidence="4">cv. AL8/78</strain>
    </source>
</reference>
<comment type="similarity">
    <text evidence="1">Belongs to the UDP-glycosyltransferase family.</text>
</comment>
<reference evidence="3" key="4">
    <citation type="submission" date="2019-03" db="UniProtKB">
        <authorList>
            <consortium name="EnsemblPlants"/>
        </authorList>
    </citation>
    <scope>IDENTIFICATION</scope>
</reference>
<dbReference type="Proteomes" id="UP000015105">
    <property type="component" value="Chromosome 7D"/>
</dbReference>
<dbReference type="InterPro" id="IPR002213">
    <property type="entry name" value="UDP_glucos_trans"/>
</dbReference>
<evidence type="ECO:0000256" key="1">
    <source>
        <dbReference type="ARBA" id="ARBA00009995"/>
    </source>
</evidence>
<keyword evidence="2" id="KW-0808">Transferase</keyword>
<dbReference type="PANTHER" id="PTHR48047">
    <property type="entry name" value="GLYCOSYLTRANSFERASE"/>
    <property type="match status" value="1"/>
</dbReference>
<reference evidence="3" key="5">
    <citation type="journal article" date="2021" name="G3 (Bethesda)">
        <title>Aegilops tauschii genome assembly Aet v5.0 features greater sequence contiguity and improved annotation.</title>
        <authorList>
            <person name="Wang L."/>
            <person name="Zhu T."/>
            <person name="Rodriguez J.C."/>
            <person name="Deal K.R."/>
            <person name="Dubcovsky J."/>
            <person name="McGuire P.E."/>
            <person name="Lux T."/>
            <person name="Spannagl M."/>
            <person name="Mayer K.F.X."/>
            <person name="Baldrich P."/>
            <person name="Meyers B.C."/>
            <person name="Huo N."/>
            <person name="Gu Y.Q."/>
            <person name="Zhou H."/>
            <person name="Devos K.M."/>
            <person name="Bennetzen J.L."/>
            <person name="Unver T."/>
            <person name="Budak H."/>
            <person name="Gulick P.J."/>
            <person name="Galiba G."/>
            <person name="Kalapos B."/>
            <person name="Nelson D.R."/>
            <person name="Li P."/>
            <person name="You F.M."/>
            <person name="Luo M.C."/>
            <person name="Dvorak J."/>
        </authorList>
    </citation>
    <scope>NUCLEOTIDE SEQUENCE [LARGE SCALE GENOMIC DNA]</scope>
    <source>
        <strain evidence="3">cv. AL8/78</strain>
    </source>
</reference>
<reference evidence="4" key="1">
    <citation type="journal article" date="2014" name="Science">
        <title>Ancient hybridizations among the ancestral genomes of bread wheat.</title>
        <authorList>
            <consortium name="International Wheat Genome Sequencing Consortium,"/>
            <person name="Marcussen T."/>
            <person name="Sandve S.R."/>
            <person name="Heier L."/>
            <person name="Spannagl M."/>
            <person name="Pfeifer M."/>
            <person name="Jakobsen K.S."/>
            <person name="Wulff B.B."/>
            <person name="Steuernagel B."/>
            <person name="Mayer K.F."/>
            <person name="Olsen O.A."/>
        </authorList>
    </citation>
    <scope>NUCLEOTIDE SEQUENCE [LARGE SCALE GENOMIC DNA]</scope>
    <source>
        <strain evidence="4">cv. AL8/78</strain>
    </source>
</reference>
<dbReference type="PANTHER" id="PTHR48047:SF6">
    <property type="entry name" value="OS06G0282400 PROTEIN"/>
    <property type="match status" value="1"/>
</dbReference>
<organism evidence="3 4">
    <name type="scientific">Aegilops tauschii subsp. strangulata</name>
    <name type="common">Goatgrass</name>
    <dbReference type="NCBI Taxonomy" id="200361"/>
    <lineage>
        <taxon>Eukaryota</taxon>
        <taxon>Viridiplantae</taxon>
        <taxon>Streptophyta</taxon>
        <taxon>Embryophyta</taxon>
        <taxon>Tracheophyta</taxon>
        <taxon>Spermatophyta</taxon>
        <taxon>Magnoliopsida</taxon>
        <taxon>Liliopsida</taxon>
        <taxon>Poales</taxon>
        <taxon>Poaceae</taxon>
        <taxon>BOP clade</taxon>
        <taxon>Pooideae</taxon>
        <taxon>Triticodae</taxon>
        <taxon>Triticeae</taxon>
        <taxon>Triticinae</taxon>
        <taxon>Aegilops</taxon>
    </lineage>
</organism>
<dbReference type="Pfam" id="PF00201">
    <property type="entry name" value="UDPGT"/>
    <property type="match status" value="1"/>
</dbReference>
<dbReference type="Gene3D" id="3.40.50.2000">
    <property type="entry name" value="Glycogen Phosphorylase B"/>
    <property type="match status" value="3"/>
</dbReference>
<dbReference type="Gramene" id="AET7Gv20534100.2">
    <property type="protein sequence ID" value="AET7Gv20534100.2"/>
    <property type="gene ID" value="AET7Gv20534100"/>
</dbReference>
<protein>
    <recommendedName>
        <fullName evidence="5">Glycosyltransferase</fullName>
    </recommendedName>
</protein>
<dbReference type="FunFam" id="3.40.50.2000:FF:000064">
    <property type="entry name" value="Glycosyltransferase"/>
    <property type="match status" value="1"/>
</dbReference>
<dbReference type="AlphaFoldDB" id="A0A453RCA1"/>
<proteinExistence type="inferred from homology"/>
<dbReference type="CDD" id="cd03784">
    <property type="entry name" value="GT1_Gtf-like"/>
    <property type="match status" value="1"/>
</dbReference>
<evidence type="ECO:0000313" key="4">
    <source>
        <dbReference type="Proteomes" id="UP000015105"/>
    </source>
</evidence>
<evidence type="ECO:0000313" key="3">
    <source>
        <dbReference type="EnsemblPlants" id="AET7Gv20534100.2"/>
    </source>
</evidence>
<dbReference type="SUPFAM" id="SSF53756">
    <property type="entry name" value="UDP-Glycosyltransferase/glycogen phosphorylase"/>
    <property type="match status" value="1"/>
</dbReference>
<name>A0A453RCA1_AEGTS</name>
<keyword evidence="4" id="KW-1185">Reference proteome</keyword>
<dbReference type="EnsemblPlants" id="AET7Gv20534100.2">
    <property type="protein sequence ID" value="AET7Gv20534100.2"/>
    <property type="gene ID" value="AET7Gv20534100"/>
</dbReference>
<evidence type="ECO:0000256" key="2">
    <source>
        <dbReference type="ARBA" id="ARBA00022679"/>
    </source>
</evidence>